<organism evidence="1 2">
    <name type="scientific">Colletotrichum truncatum</name>
    <name type="common">Anthracnose fungus</name>
    <name type="synonym">Colletotrichum capsici</name>
    <dbReference type="NCBI Taxonomy" id="5467"/>
    <lineage>
        <taxon>Eukaryota</taxon>
        <taxon>Fungi</taxon>
        <taxon>Dikarya</taxon>
        <taxon>Ascomycota</taxon>
        <taxon>Pezizomycotina</taxon>
        <taxon>Sordariomycetes</taxon>
        <taxon>Hypocreomycetidae</taxon>
        <taxon>Glomerellales</taxon>
        <taxon>Glomerellaceae</taxon>
        <taxon>Colletotrichum</taxon>
        <taxon>Colletotrichum truncatum species complex</taxon>
    </lineage>
</organism>
<gene>
    <name evidence="1" type="ORF">CTRU02_215690</name>
</gene>
<dbReference type="Proteomes" id="UP000805649">
    <property type="component" value="Unassembled WGS sequence"/>
</dbReference>
<accession>A0ACC3YBW7</accession>
<dbReference type="EMBL" id="VUJX02000018">
    <property type="protein sequence ID" value="KAL0929334.1"/>
    <property type="molecule type" value="Genomic_DNA"/>
</dbReference>
<name>A0ACC3YBW7_COLTU</name>
<protein>
    <submittedName>
        <fullName evidence="1">Uncharacterized protein</fullName>
    </submittedName>
</protein>
<keyword evidence="2" id="KW-1185">Reference proteome</keyword>
<proteinExistence type="predicted"/>
<evidence type="ECO:0000313" key="2">
    <source>
        <dbReference type="Proteomes" id="UP000805649"/>
    </source>
</evidence>
<comment type="caution">
    <text evidence="1">The sequence shown here is derived from an EMBL/GenBank/DDBJ whole genome shotgun (WGS) entry which is preliminary data.</text>
</comment>
<evidence type="ECO:0000313" key="1">
    <source>
        <dbReference type="EMBL" id="KAL0929334.1"/>
    </source>
</evidence>
<sequence length="404" mass="44061">MDQDQDQQHHQQQQQHQTPRPLPGNGMIDTITRYPFLQHPTDANLGQWATAAAPLVTGNQAAALIYHTTSHAAGISHHLASHGITPTPRQDLVQSHLAFLRNQWPNGQWYPLSCTPSIDPPPLEVLTPMKTLTELWTRQARGRPLSDLWAVSPDPTQCGIIRQIVYNTRSRFLTRRVAEAALRRAKALFAVPVPPVKSKSAPPPPPKAPVKSESELELEAPRSGLPIPAEDLTSSPLRQSKTTPADHLALSLKRQSSPSPPPMPECDEEDESDVSVDGVLRDLFAQPGIPLGPTSKKFKMIREAGLAAAKEKKDKVDAAARRRRSAEKEATANAAAAAAAANIGKEGLDADEIDDIAHVLGDAAAKAVSRAAKRHFAHLLPSGRRAVMTKRARRKIEEMVSEYL</sequence>
<reference evidence="1 2" key="1">
    <citation type="journal article" date="2020" name="Phytopathology">
        <title>Genome Sequence Resources of Colletotrichum truncatum, C. plurivorum, C. musicola, and C. sojae: Four Species Pathogenic to Soybean (Glycine max).</title>
        <authorList>
            <person name="Rogerio F."/>
            <person name="Boufleur T.R."/>
            <person name="Ciampi-Guillardi M."/>
            <person name="Sukno S.A."/>
            <person name="Thon M.R."/>
            <person name="Massola Junior N.S."/>
            <person name="Baroncelli R."/>
        </authorList>
    </citation>
    <scope>NUCLEOTIDE SEQUENCE [LARGE SCALE GENOMIC DNA]</scope>
    <source>
        <strain evidence="1 2">CMES1059</strain>
    </source>
</reference>